<feature type="compositionally biased region" description="Polar residues" evidence="1">
    <location>
        <begin position="121"/>
        <end position="131"/>
    </location>
</feature>
<protein>
    <submittedName>
        <fullName evidence="2">Uncharacterized protein</fullName>
    </submittedName>
</protein>
<feature type="compositionally biased region" description="Low complexity" evidence="1">
    <location>
        <begin position="206"/>
        <end position="222"/>
    </location>
</feature>
<proteinExistence type="predicted"/>
<dbReference type="Proteomes" id="UP001365542">
    <property type="component" value="Unassembled WGS sequence"/>
</dbReference>
<accession>A0AAV9XMX9</accession>
<dbReference type="EMBL" id="JAVHJO010000002">
    <property type="protein sequence ID" value="KAK6542871.1"/>
    <property type="molecule type" value="Genomic_DNA"/>
</dbReference>
<feature type="compositionally biased region" description="Basic and acidic residues" evidence="1">
    <location>
        <begin position="169"/>
        <end position="183"/>
    </location>
</feature>
<evidence type="ECO:0000313" key="2">
    <source>
        <dbReference type="EMBL" id="KAK6542871.1"/>
    </source>
</evidence>
<comment type="caution">
    <text evidence="2">The sequence shown here is derived from an EMBL/GenBank/DDBJ whole genome shotgun (WGS) entry which is preliminary data.</text>
</comment>
<feature type="compositionally biased region" description="Low complexity" evidence="1">
    <location>
        <begin position="62"/>
        <end position="79"/>
    </location>
</feature>
<sequence>MRIKNLFPEIQRQNKIKKERKVILEVRGGDDGERTEVPRTPVLSAQRPRRMSDFIKSPYLRSFSPGSKSKSSQKQKLSSVAEEEEIAFNYQIALLEDPPEWDLDAGIGSRDFETPSLTPPAITTSRASSPSHMEKVAETSKKQLQRLASKLNYLQDAPASPTSDDGHDDETRRLSKSEPDLSKLSKLSGKGNAGSLFQHPNEALPSSSSSSSSSRGRSRSLSPDTQDRARRSRSGPPSWRMPPKSIRRSMPHVREASPLPSFPIGPVDLKYHESSVMARAMWKNGEVRYEDQWGRRLVPIGRHNSFMFELWPVSEITEE</sequence>
<name>A0AAV9XMX9_9PEZI</name>
<feature type="region of interest" description="Disordered" evidence="1">
    <location>
        <begin position="103"/>
        <end position="257"/>
    </location>
</feature>
<evidence type="ECO:0000256" key="1">
    <source>
        <dbReference type="SAM" id="MobiDB-lite"/>
    </source>
</evidence>
<feature type="compositionally biased region" description="Basic and acidic residues" evidence="1">
    <location>
        <begin position="132"/>
        <end position="141"/>
    </location>
</feature>
<feature type="compositionally biased region" description="Basic and acidic residues" evidence="1">
    <location>
        <begin position="27"/>
        <end position="37"/>
    </location>
</feature>
<organism evidence="2 3">
    <name type="scientific">Orbilia ellipsospora</name>
    <dbReference type="NCBI Taxonomy" id="2528407"/>
    <lineage>
        <taxon>Eukaryota</taxon>
        <taxon>Fungi</taxon>
        <taxon>Dikarya</taxon>
        <taxon>Ascomycota</taxon>
        <taxon>Pezizomycotina</taxon>
        <taxon>Orbiliomycetes</taxon>
        <taxon>Orbiliales</taxon>
        <taxon>Orbiliaceae</taxon>
        <taxon>Orbilia</taxon>
    </lineage>
</organism>
<reference evidence="2 3" key="1">
    <citation type="submission" date="2019-10" db="EMBL/GenBank/DDBJ databases">
        <authorList>
            <person name="Palmer J.M."/>
        </authorList>
    </citation>
    <scope>NUCLEOTIDE SEQUENCE [LARGE SCALE GENOMIC DNA]</scope>
    <source>
        <strain evidence="2 3">TWF694</strain>
    </source>
</reference>
<gene>
    <name evidence="2" type="ORF">TWF694_006810</name>
</gene>
<feature type="region of interest" description="Disordered" evidence="1">
    <location>
        <begin position="27"/>
        <end position="80"/>
    </location>
</feature>
<keyword evidence="3" id="KW-1185">Reference proteome</keyword>
<dbReference type="AlphaFoldDB" id="A0AAV9XMX9"/>
<evidence type="ECO:0000313" key="3">
    <source>
        <dbReference type="Proteomes" id="UP001365542"/>
    </source>
</evidence>